<dbReference type="InterPro" id="IPR054471">
    <property type="entry name" value="GPIID_WHD"/>
</dbReference>
<dbReference type="InterPro" id="IPR013087">
    <property type="entry name" value="Znf_C2H2_type"/>
</dbReference>
<dbReference type="PANTHER" id="PTHR10039">
    <property type="entry name" value="AMELOGENIN"/>
    <property type="match status" value="1"/>
</dbReference>
<dbReference type="PROSITE" id="PS50157">
    <property type="entry name" value="ZINC_FINGER_C2H2_2"/>
    <property type="match status" value="3"/>
</dbReference>
<dbReference type="GO" id="GO:0005634">
    <property type="term" value="C:nucleus"/>
    <property type="evidence" value="ECO:0007669"/>
    <property type="project" value="UniProtKB-SubCell"/>
</dbReference>
<keyword evidence="5" id="KW-0862">Zinc</keyword>
<evidence type="ECO:0000256" key="1">
    <source>
        <dbReference type="ARBA" id="ARBA00004123"/>
    </source>
</evidence>
<keyword evidence="6" id="KW-0539">Nucleus</keyword>
<evidence type="ECO:0000256" key="8">
    <source>
        <dbReference type="SAM" id="MobiDB-lite"/>
    </source>
</evidence>
<dbReference type="InterPro" id="IPR036236">
    <property type="entry name" value="Znf_C2H2_sf"/>
</dbReference>
<dbReference type="PROSITE" id="PS00028">
    <property type="entry name" value="ZINC_FINGER_C2H2_1"/>
    <property type="match status" value="2"/>
</dbReference>
<name>A0AAE0M1Q6_9PEZI</name>
<reference evidence="10" key="1">
    <citation type="journal article" date="2023" name="Mol. Phylogenet. Evol.">
        <title>Genome-scale phylogeny and comparative genomics of the fungal order Sordariales.</title>
        <authorList>
            <person name="Hensen N."/>
            <person name="Bonometti L."/>
            <person name="Westerberg I."/>
            <person name="Brannstrom I.O."/>
            <person name="Guillou S."/>
            <person name="Cros-Aarteil S."/>
            <person name="Calhoun S."/>
            <person name="Haridas S."/>
            <person name="Kuo A."/>
            <person name="Mondo S."/>
            <person name="Pangilinan J."/>
            <person name="Riley R."/>
            <person name="LaButti K."/>
            <person name="Andreopoulos B."/>
            <person name="Lipzen A."/>
            <person name="Chen C."/>
            <person name="Yan M."/>
            <person name="Daum C."/>
            <person name="Ng V."/>
            <person name="Clum A."/>
            <person name="Steindorff A."/>
            <person name="Ohm R.A."/>
            <person name="Martin F."/>
            <person name="Silar P."/>
            <person name="Natvig D.O."/>
            <person name="Lalanne C."/>
            <person name="Gautier V."/>
            <person name="Ament-Velasquez S.L."/>
            <person name="Kruys A."/>
            <person name="Hutchinson M.I."/>
            <person name="Powell A.J."/>
            <person name="Barry K."/>
            <person name="Miller A.N."/>
            <person name="Grigoriev I.V."/>
            <person name="Debuchy R."/>
            <person name="Gladieux P."/>
            <person name="Hiltunen Thoren M."/>
            <person name="Johannesson H."/>
        </authorList>
    </citation>
    <scope>NUCLEOTIDE SEQUENCE</scope>
    <source>
        <strain evidence="10">CBS 118394</strain>
    </source>
</reference>
<dbReference type="Gene3D" id="3.30.160.60">
    <property type="entry name" value="Classic Zinc Finger"/>
    <property type="match status" value="2"/>
</dbReference>
<dbReference type="EMBL" id="JAUEDM010000005">
    <property type="protein sequence ID" value="KAK3316036.1"/>
    <property type="molecule type" value="Genomic_DNA"/>
</dbReference>
<dbReference type="Pfam" id="PF24883">
    <property type="entry name" value="NPHP3_N"/>
    <property type="match status" value="1"/>
</dbReference>
<dbReference type="Pfam" id="PF22939">
    <property type="entry name" value="WHD_GPIID"/>
    <property type="match status" value="1"/>
</dbReference>
<dbReference type="SUPFAM" id="SSF57667">
    <property type="entry name" value="beta-beta-alpha zinc fingers"/>
    <property type="match status" value="2"/>
</dbReference>
<feature type="domain" description="C2H2-type" evidence="9">
    <location>
        <begin position="1040"/>
        <end position="1067"/>
    </location>
</feature>
<feature type="region of interest" description="Disordered" evidence="8">
    <location>
        <begin position="943"/>
        <end position="981"/>
    </location>
</feature>
<evidence type="ECO:0000256" key="2">
    <source>
        <dbReference type="ARBA" id="ARBA00022723"/>
    </source>
</evidence>
<dbReference type="InterPro" id="IPR056125">
    <property type="entry name" value="DUF7708"/>
</dbReference>
<evidence type="ECO:0000256" key="4">
    <source>
        <dbReference type="ARBA" id="ARBA00022771"/>
    </source>
</evidence>
<feature type="compositionally biased region" description="Acidic residues" evidence="8">
    <location>
        <begin position="900"/>
        <end position="915"/>
    </location>
</feature>
<evidence type="ECO:0000313" key="10">
    <source>
        <dbReference type="EMBL" id="KAK3316036.1"/>
    </source>
</evidence>
<comment type="subcellular location">
    <subcellularLocation>
        <location evidence="1">Nucleus</location>
    </subcellularLocation>
</comment>
<evidence type="ECO:0000256" key="6">
    <source>
        <dbReference type="ARBA" id="ARBA00023242"/>
    </source>
</evidence>
<evidence type="ECO:0000256" key="5">
    <source>
        <dbReference type="ARBA" id="ARBA00022833"/>
    </source>
</evidence>
<dbReference type="SMART" id="SM00355">
    <property type="entry name" value="ZnF_C2H2"/>
    <property type="match status" value="5"/>
</dbReference>
<proteinExistence type="predicted"/>
<sequence length="1077" mass="122685">MSSSVAAGAPGGGGGGGGGEAGAVATVFERVLDDFKTNLKPKDQANFKKTTMKDLLLEIDQVQKTQYSQRRLQASIRLKPTLEAITQLGKVVEVFANSSEFVAFVWGPMKFLVQTASTFADAFTELLDVYEEIGERLPMVLQYENLFHDDAKMVRALGFLYKDVLEFHRRALKYFQQPMWRQLFQATWKTYKSRFTKVIGDINQHSRLIESRAALAQILATEKDKVERDAKLQSIIDKIQVEGTERKIQDVKLQAVIDANEARLLRDLHCWLRAVNVQNDQHHFSKIRADYPGTGRWLLDNATFKEWFEPLCQVIPPLLWLNGIPGAGKTILASLVVEEARKLPSSPTVLYFYCKHGDNERDNFISISRSLLSQLLSEHRDTMLSYYQDKYSKSNEAVLSTYSTIEELLSMAIRNCQSAYIILDGIDECPRKEREIITTWFRELVEGMPPANQDSIRCLFVSQDDGVARKDFADLRALKIRTEDSRQDVDRFSAKGALNIQKRFKVTDEKRDAIALRIKEAAGGMFLLAKLISSNLLHQKTVRALDFELEPGRFPKEINTAYGRIIARIFDQASTTAQEDSRTLLAWLACAKRSLKWHEIQGAKSIFVHSQSVDLASGRFVEDSKDLCGSLVEIRADGTVELVHLTAKMFLVTEKHVDQPRAELELSSLCVNYLNFPGFKKHELQCTKDLVQSGYYAFMDYAVAYWVRHLETALVSFSDKNDQDIQNLAESLEVFIELHYQSQHRNFPISHGNRGRLQCFEDMSLYHELLQAVISTRKQLTFYGEMKPTEIALDLLDVVGEVRRVLEELLRTANAGDELAQSLEESYGSNLFKCPRLSCRYFSNGFATAEQRDQHLDKHQRPFHCTVTGCPSFAVGFGSEKDLEKHVQSHAVMMVHDEDQFPESEEEEESEEDEDQRLSRQQTLQEIPTNGNAEDENEVVAPFSDAPEDEGTKADDEQPQTKTQERTQQKRKRGEKGERQKNFACQTCPKTFTRKYNYTSHLRTHSTDKPFVCQHSGCARAFARYSDFKRHELVHAGRGFACWGCGKAFGRSDTLANHHKSKKGERCLAFFDYQGGT</sequence>
<protein>
    <recommendedName>
        <fullName evidence="9">C2H2-type domain-containing protein</fullName>
    </recommendedName>
</protein>
<feature type="non-terminal residue" evidence="10">
    <location>
        <position position="1"/>
    </location>
</feature>
<dbReference type="InterPro" id="IPR027417">
    <property type="entry name" value="P-loop_NTPase"/>
</dbReference>
<feature type="region of interest" description="Disordered" evidence="8">
    <location>
        <begin position="899"/>
        <end position="921"/>
    </location>
</feature>
<dbReference type="FunFam" id="3.30.160.60:FF:001102">
    <property type="entry name" value="Transcription factor IIIA"/>
    <property type="match status" value="1"/>
</dbReference>
<dbReference type="Pfam" id="PF00096">
    <property type="entry name" value="zf-C2H2"/>
    <property type="match status" value="2"/>
</dbReference>
<comment type="caution">
    <text evidence="10">The sequence shown here is derived from an EMBL/GenBank/DDBJ whole genome shotgun (WGS) entry which is preliminary data.</text>
</comment>
<gene>
    <name evidence="10" type="ORF">B0H66DRAFT_560170</name>
</gene>
<reference evidence="10" key="2">
    <citation type="submission" date="2023-06" db="EMBL/GenBank/DDBJ databases">
        <authorList>
            <consortium name="Lawrence Berkeley National Laboratory"/>
            <person name="Haridas S."/>
            <person name="Hensen N."/>
            <person name="Bonometti L."/>
            <person name="Westerberg I."/>
            <person name="Brannstrom I.O."/>
            <person name="Guillou S."/>
            <person name="Cros-Aarteil S."/>
            <person name="Calhoun S."/>
            <person name="Kuo A."/>
            <person name="Mondo S."/>
            <person name="Pangilinan J."/>
            <person name="Riley R."/>
            <person name="Labutti K."/>
            <person name="Andreopoulos B."/>
            <person name="Lipzen A."/>
            <person name="Chen C."/>
            <person name="Yanf M."/>
            <person name="Daum C."/>
            <person name="Ng V."/>
            <person name="Clum A."/>
            <person name="Steindorff A."/>
            <person name="Ohm R."/>
            <person name="Martin F."/>
            <person name="Silar P."/>
            <person name="Natvig D."/>
            <person name="Lalanne C."/>
            <person name="Gautier V."/>
            <person name="Ament-Velasquez S.L."/>
            <person name="Kruys A."/>
            <person name="Hutchinson M.I."/>
            <person name="Powell A.J."/>
            <person name="Barry K."/>
            <person name="Miller A.N."/>
            <person name="Grigoriev I.V."/>
            <person name="Debuchy R."/>
            <person name="Gladieux P."/>
            <person name="Thoren M.H."/>
            <person name="Johannesson H."/>
        </authorList>
    </citation>
    <scope>NUCLEOTIDE SEQUENCE</scope>
    <source>
        <strain evidence="10">CBS 118394</strain>
    </source>
</reference>
<feature type="domain" description="C2H2-type" evidence="9">
    <location>
        <begin position="1011"/>
        <end position="1040"/>
    </location>
</feature>
<dbReference type="PANTHER" id="PTHR10039:SF14">
    <property type="entry name" value="NACHT DOMAIN-CONTAINING PROTEIN"/>
    <property type="match status" value="1"/>
</dbReference>
<dbReference type="SUPFAM" id="SSF52540">
    <property type="entry name" value="P-loop containing nucleoside triphosphate hydrolases"/>
    <property type="match status" value="1"/>
</dbReference>
<dbReference type="InterPro" id="IPR056884">
    <property type="entry name" value="NPHP3-like_N"/>
</dbReference>
<evidence type="ECO:0000259" key="9">
    <source>
        <dbReference type="PROSITE" id="PS50157"/>
    </source>
</evidence>
<dbReference type="FunFam" id="3.30.160.60:FF:000100">
    <property type="entry name" value="Zinc finger 45-like"/>
    <property type="match status" value="1"/>
</dbReference>
<dbReference type="Proteomes" id="UP001283341">
    <property type="component" value="Unassembled WGS sequence"/>
</dbReference>
<keyword evidence="4 7" id="KW-0863">Zinc-finger</keyword>
<evidence type="ECO:0000256" key="3">
    <source>
        <dbReference type="ARBA" id="ARBA00022737"/>
    </source>
</evidence>
<keyword evidence="2" id="KW-0479">Metal-binding</keyword>
<evidence type="ECO:0000256" key="7">
    <source>
        <dbReference type="PROSITE-ProRule" id="PRU00042"/>
    </source>
</evidence>
<keyword evidence="3" id="KW-0677">Repeat</keyword>
<keyword evidence="11" id="KW-1185">Reference proteome</keyword>
<dbReference type="GO" id="GO:0008270">
    <property type="term" value="F:zinc ion binding"/>
    <property type="evidence" value="ECO:0007669"/>
    <property type="project" value="UniProtKB-KW"/>
</dbReference>
<dbReference type="Pfam" id="PF24809">
    <property type="entry name" value="DUF7708"/>
    <property type="match status" value="1"/>
</dbReference>
<accession>A0AAE0M1Q6</accession>
<dbReference type="Gene3D" id="3.40.50.300">
    <property type="entry name" value="P-loop containing nucleotide triphosphate hydrolases"/>
    <property type="match status" value="1"/>
</dbReference>
<dbReference type="AlphaFoldDB" id="A0AAE0M1Q6"/>
<feature type="domain" description="C2H2-type" evidence="9">
    <location>
        <begin position="983"/>
        <end position="1010"/>
    </location>
</feature>
<evidence type="ECO:0000313" key="11">
    <source>
        <dbReference type="Proteomes" id="UP001283341"/>
    </source>
</evidence>
<organism evidence="10 11">
    <name type="scientific">Apodospora peruviana</name>
    <dbReference type="NCBI Taxonomy" id="516989"/>
    <lineage>
        <taxon>Eukaryota</taxon>
        <taxon>Fungi</taxon>
        <taxon>Dikarya</taxon>
        <taxon>Ascomycota</taxon>
        <taxon>Pezizomycotina</taxon>
        <taxon>Sordariomycetes</taxon>
        <taxon>Sordariomycetidae</taxon>
        <taxon>Sordariales</taxon>
        <taxon>Lasiosphaeriaceae</taxon>
        <taxon>Apodospora</taxon>
    </lineage>
</organism>